<name>A0A4P8IMP8_9BURK</name>
<dbReference type="OrthoDB" id="7033499at2"/>
<dbReference type="RefSeq" id="WP_137330916.1">
    <property type="nucleotide sequence ID" value="NZ_CP040077.1"/>
</dbReference>
<dbReference type="Pfam" id="PF14441">
    <property type="entry name" value="OTT_1508_deam"/>
    <property type="match status" value="1"/>
</dbReference>
<evidence type="ECO:0000313" key="2">
    <source>
        <dbReference type="Proteomes" id="UP000298656"/>
    </source>
</evidence>
<dbReference type="KEGG" id="tvl:FAZ95_02045"/>
<gene>
    <name evidence="1" type="ORF">FAZ95_02045</name>
</gene>
<evidence type="ECO:0000313" key="1">
    <source>
        <dbReference type="EMBL" id="QCP48074.1"/>
    </source>
</evidence>
<dbReference type="AlphaFoldDB" id="A0A4P8IMP8"/>
<dbReference type="Proteomes" id="UP000298656">
    <property type="component" value="Chromosome 1"/>
</dbReference>
<dbReference type="EMBL" id="CP040077">
    <property type="protein sequence ID" value="QCP48074.1"/>
    <property type="molecule type" value="Genomic_DNA"/>
</dbReference>
<reference evidence="1 2" key="1">
    <citation type="submission" date="2019-05" db="EMBL/GenBank/DDBJ databases">
        <title>Burkholderia sp. DHOD12, isolated from subtropical forest soil.</title>
        <authorList>
            <person name="Gao Z.-H."/>
            <person name="Qiu L.-H."/>
        </authorList>
    </citation>
    <scope>NUCLEOTIDE SEQUENCE [LARGE SCALE GENOMIC DNA]</scope>
    <source>
        <strain evidence="1 2">DHOD12</strain>
    </source>
</reference>
<dbReference type="InterPro" id="IPR027796">
    <property type="entry name" value="OTT_1508_deam-like"/>
</dbReference>
<sequence length="358" mass="39857">MESISPLRGNELCYISTIIKSAAAITDWDAALGNNKAGKVQEVQCMQIKDQLFIAGNFYRIDEGAAIKSYLSSFGITNRYDFESCMQYSHELLTMNNERWLKIQNKKETDDATFNLKKIKIDVHTMPKYSGQDNLVIHGFAESKPVFLMEAFGDDKIGAIMDLLAKPRKDQPNRNEKLSWFLRRFLGVAESLGAVKATGGPHGYVGSFSESKDVNIVKSEKGVHAELVLLSFLTRAVVDSPDKFYGQTVYLGGSKNTCLWCKAWMDHYRKWIKEWFSMKLILPNEYTHEIEALIRPHGSGAGNRPKWEGMAYAGESAKALFNGSAGGNYADLADLEGPADNPNSLLAWRDAPGPGPAH</sequence>
<organism evidence="1 2">
    <name type="scientific">Trinickia violacea</name>
    <dbReference type="NCBI Taxonomy" id="2571746"/>
    <lineage>
        <taxon>Bacteria</taxon>
        <taxon>Pseudomonadati</taxon>
        <taxon>Pseudomonadota</taxon>
        <taxon>Betaproteobacteria</taxon>
        <taxon>Burkholderiales</taxon>
        <taxon>Burkholderiaceae</taxon>
        <taxon>Trinickia</taxon>
    </lineage>
</organism>
<accession>A0A4P8IMP8</accession>
<protein>
    <submittedName>
        <fullName evidence="1">Uncharacterized protein</fullName>
    </submittedName>
</protein>
<proteinExistence type="predicted"/>
<keyword evidence="2" id="KW-1185">Reference proteome</keyword>